<organism evidence="2 3">
    <name type="scientific">Natrarchaeobius halalkaliphilus</name>
    <dbReference type="NCBI Taxonomy" id="1679091"/>
    <lineage>
        <taxon>Archaea</taxon>
        <taxon>Methanobacteriati</taxon>
        <taxon>Methanobacteriota</taxon>
        <taxon>Stenosarchaea group</taxon>
        <taxon>Halobacteria</taxon>
        <taxon>Halobacteriales</taxon>
        <taxon>Natrialbaceae</taxon>
        <taxon>Natrarchaeobius</taxon>
    </lineage>
</organism>
<gene>
    <name evidence="2" type="ORF">EA462_00540</name>
</gene>
<protein>
    <submittedName>
        <fullName evidence="2">Uncharacterized protein</fullName>
    </submittedName>
</protein>
<dbReference type="Gene3D" id="1.10.600.10">
    <property type="entry name" value="Farnesyl Diphosphate Synthase"/>
    <property type="match status" value="1"/>
</dbReference>
<proteinExistence type="predicted"/>
<name>A0A3N6LY39_9EURY</name>
<feature type="compositionally biased region" description="Basic and acidic residues" evidence="1">
    <location>
        <begin position="1"/>
        <end position="13"/>
    </location>
</feature>
<keyword evidence="3" id="KW-1185">Reference proteome</keyword>
<feature type="region of interest" description="Disordered" evidence="1">
    <location>
        <begin position="218"/>
        <end position="252"/>
    </location>
</feature>
<dbReference type="InterPro" id="IPR008949">
    <property type="entry name" value="Isoprenoid_synthase_dom_sf"/>
</dbReference>
<feature type="compositionally biased region" description="Basic and acidic residues" evidence="1">
    <location>
        <begin position="226"/>
        <end position="252"/>
    </location>
</feature>
<evidence type="ECO:0000256" key="1">
    <source>
        <dbReference type="SAM" id="MobiDB-lite"/>
    </source>
</evidence>
<dbReference type="Proteomes" id="UP000273828">
    <property type="component" value="Unassembled WGS sequence"/>
</dbReference>
<dbReference type="OrthoDB" id="202855at2157"/>
<feature type="region of interest" description="Disordered" evidence="1">
    <location>
        <begin position="1"/>
        <end position="21"/>
    </location>
</feature>
<reference evidence="2 3" key="1">
    <citation type="submission" date="2018-10" db="EMBL/GenBank/DDBJ databases">
        <title>Natrarchaeobius chitinivorans gen. nov., sp. nov., and Natrarchaeobius haloalkaliphilus sp. nov., alkaliphilic, chitin-utilizing haloarchaea from hypersaline alkaline lakes.</title>
        <authorList>
            <person name="Sorokin D.Y."/>
            <person name="Elcheninov A.G."/>
            <person name="Kostrikina N.A."/>
            <person name="Bale N.J."/>
            <person name="Sinninghe Damste J.S."/>
            <person name="Khijniak T.V."/>
            <person name="Kublanov I.V."/>
            <person name="Toshchakov S.V."/>
        </authorList>
    </citation>
    <scope>NUCLEOTIDE SEQUENCE [LARGE SCALE GENOMIC DNA]</scope>
    <source>
        <strain evidence="2 3">AArcht-Sl</strain>
    </source>
</reference>
<evidence type="ECO:0000313" key="3">
    <source>
        <dbReference type="Proteomes" id="UP000273828"/>
    </source>
</evidence>
<dbReference type="EMBL" id="REFY01000001">
    <property type="protein sequence ID" value="RQG92754.1"/>
    <property type="molecule type" value="Genomic_DNA"/>
</dbReference>
<accession>A0A3N6LY39</accession>
<dbReference type="AlphaFoldDB" id="A0A3N6LY39"/>
<evidence type="ECO:0000313" key="2">
    <source>
        <dbReference type="EMBL" id="RQG92754.1"/>
    </source>
</evidence>
<dbReference type="RefSeq" id="WP_124176629.1">
    <property type="nucleotide sequence ID" value="NZ_REFY01000001.1"/>
</dbReference>
<comment type="caution">
    <text evidence="2">The sequence shown here is derived from an EMBL/GenBank/DDBJ whole genome shotgun (WGS) entry which is preliminary data.</text>
</comment>
<sequence>MSEHTTTRDESGSTRRSFSNLSPSVRTIASDAIPTDDRSIPVALCRLGTELRLESDRPHPKSHRSTAPVVDAIRSLEGYVVVRRELLETERYDREAMRDTAVLASDFLHAKAYESIAETPLTRRRLLELYRIATDGSTAISTQFLARVANESAGGVEHDGTPFETLSETAAALGTTAAGTSDETRAAFERYGRELTAACHRHPLSIERSQRVAVEILAGSTSTEPTDGRERVTDDTARLTDDGDRPNGEGDRLAASSSLEQHLASARTSLDRLRELNRSASVSSAQNQPILSRLERATRIPFENVLEIDD</sequence>